<dbReference type="EMBL" id="JAAAMJ010000009">
    <property type="protein sequence ID" value="NDV87686.1"/>
    <property type="molecule type" value="Genomic_DNA"/>
</dbReference>
<evidence type="ECO:0000256" key="9">
    <source>
        <dbReference type="ARBA" id="ARBA00039003"/>
    </source>
</evidence>
<evidence type="ECO:0000256" key="10">
    <source>
        <dbReference type="ARBA" id="ARBA00051291"/>
    </source>
</evidence>
<evidence type="ECO:0000256" key="5">
    <source>
        <dbReference type="ARBA" id="ARBA00022827"/>
    </source>
</evidence>
<dbReference type="Gene3D" id="3.30.43.10">
    <property type="entry name" value="Uridine Diphospho-n-acetylenolpyruvylglucosamine Reductase, domain 2"/>
    <property type="match status" value="1"/>
</dbReference>
<name>A0A6L9MJ50_9HYPH</name>
<dbReference type="Pfam" id="PF01565">
    <property type="entry name" value="FAD_binding_4"/>
    <property type="match status" value="1"/>
</dbReference>
<evidence type="ECO:0000256" key="8">
    <source>
        <dbReference type="ARBA" id="ARBA00023014"/>
    </source>
</evidence>
<keyword evidence="7" id="KW-0408">Iron</keyword>
<dbReference type="Gene3D" id="3.30.70.2740">
    <property type="match status" value="1"/>
</dbReference>
<dbReference type="Gene3D" id="3.30.465.10">
    <property type="match status" value="1"/>
</dbReference>
<dbReference type="FunFam" id="3.30.70.2740:FF:000003">
    <property type="entry name" value="Oxidoreductase, FAD-binding, putative"/>
    <property type="match status" value="1"/>
</dbReference>
<dbReference type="RefSeq" id="WP_163044429.1">
    <property type="nucleotide sequence ID" value="NZ_JAAAMJ010000009.1"/>
</dbReference>
<reference evidence="15 16" key="1">
    <citation type="submission" date="2020-01" db="EMBL/GenBank/DDBJ databases">
        <title>Genomes of bacteria type strains.</title>
        <authorList>
            <person name="Chen J."/>
            <person name="Zhu S."/>
            <person name="Chen J."/>
        </authorList>
    </citation>
    <scope>NUCLEOTIDE SEQUENCE [LARGE SCALE GENOMIC DNA]</scope>
    <source>
        <strain evidence="15 16">KCTC 52919</strain>
    </source>
</reference>
<keyword evidence="4" id="KW-0479">Metal-binding</keyword>
<keyword evidence="5" id="KW-0274">FAD</keyword>
<dbReference type="InterPro" id="IPR016166">
    <property type="entry name" value="FAD-bd_PCMH"/>
</dbReference>
<evidence type="ECO:0000313" key="15">
    <source>
        <dbReference type="EMBL" id="NDV87686.1"/>
    </source>
</evidence>
<dbReference type="SUPFAM" id="SSF46548">
    <property type="entry name" value="alpha-helical ferredoxin"/>
    <property type="match status" value="1"/>
</dbReference>
<dbReference type="InterPro" id="IPR016171">
    <property type="entry name" value="Vanillyl_alc_oxidase_C-sub2"/>
</dbReference>
<dbReference type="PROSITE" id="PS00198">
    <property type="entry name" value="4FE4S_FER_1"/>
    <property type="match status" value="1"/>
</dbReference>
<dbReference type="EC" id="1.1.99.39" evidence="9"/>
<dbReference type="InterPro" id="IPR017896">
    <property type="entry name" value="4Fe4S_Fe-S-bd"/>
</dbReference>
<dbReference type="Proteomes" id="UP000476332">
    <property type="component" value="Unassembled WGS sequence"/>
</dbReference>
<dbReference type="PROSITE" id="PS51379">
    <property type="entry name" value="4FE4S_FER_2"/>
    <property type="match status" value="1"/>
</dbReference>
<dbReference type="Gene3D" id="1.10.45.10">
    <property type="entry name" value="Vanillyl-alcohol Oxidase, Chain A, domain 4"/>
    <property type="match status" value="1"/>
</dbReference>
<keyword evidence="3" id="KW-0285">Flavoprotein</keyword>
<comment type="cofactor">
    <cofactor evidence="1">
        <name>FAD</name>
        <dbReference type="ChEBI" id="CHEBI:57692"/>
    </cofactor>
</comment>
<dbReference type="GO" id="GO:0071949">
    <property type="term" value="F:FAD binding"/>
    <property type="evidence" value="ECO:0007669"/>
    <property type="project" value="InterPro"/>
</dbReference>
<keyword evidence="8" id="KW-0411">Iron-sulfur</keyword>
<dbReference type="GO" id="GO:0051539">
    <property type="term" value="F:4 iron, 4 sulfur cluster binding"/>
    <property type="evidence" value="ECO:0007669"/>
    <property type="project" value="UniProtKB-KW"/>
</dbReference>
<dbReference type="InterPro" id="IPR017900">
    <property type="entry name" value="4Fe4S_Fe_S_CS"/>
</dbReference>
<dbReference type="GO" id="GO:0004458">
    <property type="term" value="F:D-lactate dehydrogenase (cytochrome) activity"/>
    <property type="evidence" value="ECO:0007669"/>
    <property type="project" value="TreeGrafter"/>
</dbReference>
<dbReference type="GO" id="GO:1903457">
    <property type="term" value="P:lactate catabolic process"/>
    <property type="evidence" value="ECO:0007669"/>
    <property type="project" value="TreeGrafter"/>
</dbReference>
<evidence type="ECO:0000256" key="12">
    <source>
        <dbReference type="ARBA" id="ARBA00067680"/>
    </source>
</evidence>
<evidence type="ECO:0000256" key="11">
    <source>
        <dbReference type="ARBA" id="ARBA00060924"/>
    </source>
</evidence>
<evidence type="ECO:0000259" key="13">
    <source>
        <dbReference type="PROSITE" id="PS51379"/>
    </source>
</evidence>
<dbReference type="PANTHER" id="PTHR11748">
    <property type="entry name" value="D-LACTATE DEHYDROGENASE"/>
    <property type="match status" value="1"/>
</dbReference>
<dbReference type="PROSITE" id="PS51387">
    <property type="entry name" value="FAD_PCMH"/>
    <property type="match status" value="1"/>
</dbReference>
<feature type="domain" description="4Fe-4S ferredoxin-type" evidence="13">
    <location>
        <begin position="614"/>
        <end position="645"/>
    </location>
</feature>
<evidence type="ECO:0000256" key="7">
    <source>
        <dbReference type="ARBA" id="ARBA00023004"/>
    </source>
</evidence>
<accession>A0A6L9MJ50</accession>
<dbReference type="InterPro" id="IPR006094">
    <property type="entry name" value="Oxid_FAD_bind_N"/>
</dbReference>
<evidence type="ECO:0000256" key="3">
    <source>
        <dbReference type="ARBA" id="ARBA00022630"/>
    </source>
</evidence>
<sequence>MGALLECLRRDGFRGDVVADGGRLPVWSTDGSVYRLSPAAVLFPRDATDVAVACRAASELSLPLVGRGGGTGTNGQSLTDGVVLDFKRHMAEIGPFDPEAMTISVGPGVVLDRLNAHLAPDGCFFAPTVSTASRAAVGGMFGTDASGKGSRRYGRTSDHVVGAEIVTADGEIHQIGRHLSASDVQALADGNGRMASVMRALLRDVLPRREEITRVFPDMNRGLTGYNLKEAIAPDGSVDLVKLLAGSEGTLALTTRLVLKVTRRPQISSVVVLGYEHFRDALGDVGRILEADPLAIEIVDDKILRLARNDPVWGGLGESLGDLGSAASLLFVEFAGEERGEVAAAVAALTSMLKVDPGAVSSINVLDEPSSVASVWDLRRQSVGLLGALEGRRRASPFVEDCAVPPANLPAFVDGFREILDRHGLDYGMFGHADVGCLHVRPTLDLIEPADRLIFRTVSDEVAALAKRHGGLLWGEHGHGVRGEYGPLFFGDELYGVLRRIKSAFDPGNVLNPGKLAVPDGVQGALMTIDGTPFRGEADADIPAAEREFLAKAISCNGNGACHDWDSSNAMCPSFKATGDPVQSPKGRATLLRECARLSAIRPLDDDDRAAAEEALLVSLETCLSCRACTNRCPVRVDIPTMKSTVLERVHQRRPRSLRDRIIRRSERVTLFARRFPRLANLALAMGAKPLERIAALSDLPRFPGQTFEHRMRLLGIPRFDRQQGATHVLLADSFVGVFDVDVLAAAAELLHRSGIALAWHPPMANGKALDVRGFGAEHRAVRAAMRKRLDDLVDAGMCLVSVEPVATTALREACSAPGSVWSLEDLLRNLADRGNLVAGREGRTFRLLSHCTESTAGRTSAESWSRVFAACGHRLVVERTGCCGMAGLFGHESEHGAMSRRLFDLSWRDKVDGEGEALATGFSCREQSARLAYRLRHPVEALV</sequence>
<dbReference type="GO" id="GO:0051990">
    <property type="term" value="F:(R)-2-hydroxyglutarate dehydrogenase activity"/>
    <property type="evidence" value="ECO:0007669"/>
    <property type="project" value="UniProtKB-EC"/>
</dbReference>
<keyword evidence="2" id="KW-0004">4Fe-4S</keyword>
<dbReference type="SUPFAM" id="SSF56176">
    <property type="entry name" value="FAD-binding/transporter-associated domain-like"/>
    <property type="match status" value="1"/>
</dbReference>
<dbReference type="Pfam" id="PF02913">
    <property type="entry name" value="FAD-oxidase_C"/>
    <property type="match status" value="1"/>
</dbReference>
<protein>
    <recommendedName>
        <fullName evidence="12">D-2-hydroxyglutarate dehydrogenase</fullName>
        <ecNumber evidence="9">1.1.99.39</ecNumber>
    </recommendedName>
</protein>
<feature type="domain" description="FAD-binding PCMH-type" evidence="14">
    <location>
        <begin position="34"/>
        <end position="264"/>
    </location>
</feature>
<proteinExistence type="inferred from homology"/>
<evidence type="ECO:0000256" key="4">
    <source>
        <dbReference type="ARBA" id="ARBA00022723"/>
    </source>
</evidence>
<keyword evidence="16" id="KW-1185">Reference proteome</keyword>
<organism evidence="15 16">
    <name type="scientific">Aurantimonas aggregata</name>
    <dbReference type="NCBI Taxonomy" id="2047720"/>
    <lineage>
        <taxon>Bacteria</taxon>
        <taxon>Pseudomonadati</taxon>
        <taxon>Pseudomonadota</taxon>
        <taxon>Alphaproteobacteria</taxon>
        <taxon>Hyphomicrobiales</taxon>
        <taxon>Aurantimonadaceae</taxon>
        <taxon>Aurantimonas</taxon>
    </lineage>
</organism>
<evidence type="ECO:0000256" key="2">
    <source>
        <dbReference type="ARBA" id="ARBA00022485"/>
    </source>
</evidence>
<dbReference type="PANTHER" id="PTHR11748:SF119">
    <property type="entry name" value="D-2-HYDROXYGLUTARATE DEHYDROGENASE"/>
    <property type="match status" value="1"/>
</dbReference>
<comment type="similarity">
    <text evidence="11">In the N-terminal section; belongs to the FAD-binding oxidoreductase/transferase type 4 family.</text>
</comment>
<dbReference type="InterPro" id="IPR016164">
    <property type="entry name" value="FAD-linked_Oxase-like_C"/>
</dbReference>
<dbReference type="InterPro" id="IPR004113">
    <property type="entry name" value="FAD-bd_oxidored_4_C"/>
</dbReference>
<comment type="catalytic activity">
    <reaction evidence="10">
        <text>(R)-2-hydroxyglutarate + A = 2-oxoglutarate + AH2</text>
        <dbReference type="Rhea" id="RHEA:38295"/>
        <dbReference type="ChEBI" id="CHEBI:13193"/>
        <dbReference type="ChEBI" id="CHEBI:15801"/>
        <dbReference type="ChEBI" id="CHEBI:16810"/>
        <dbReference type="ChEBI" id="CHEBI:17499"/>
        <dbReference type="EC" id="1.1.99.39"/>
    </reaction>
    <physiologicalReaction direction="left-to-right" evidence="10">
        <dbReference type="Rhea" id="RHEA:38296"/>
    </physiologicalReaction>
</comment>
<dbReference type="AlphaFoldDB" id="A0A6L9MJ50"/>
<evidence type="ECO:0000256" key="1">
    <source>
        <dbReference type="ARBA" id="ARBA00001974"/>
    </source>
</evidence>
<gene>
    <name evidence="15" type="ORF">GTW51_13345</name>
</gene>
<dbReference type="GO" id="GO:0046872">
    <property type="term" value="F:metal ion binding"/>
    <property type="evidence" value="ECO:0007669"/>
    <property type="project" value="UniProtKB-KW"/>
</dbReference>
<dbReference type="SUPFAM" id="SSF55103">
    <property type="entry name" value="FAD-linked oxidases, C-terminal domain"/>
    <property type="match status" value="1"/>
</dbReference>
<evidence type="ECO:0000259" key="14">
    <source>
        <dbReference type="PROSITE" id="PS51387"/>
    </source>
</evidence>
<dbReference type="InterPro" id="IPR016169">
    <property type="entry name" value="FAD-bd_PCMH_sub2"/>
</dbReference>
<comment type="caution">
    <text evidence="15">The sequence shown here is derived from an EMBL/GenBank/DDBJ whole genome shotgun (WGS) entry which is preliminary data.</text>
</comment>
<dbReference type="InterPro" id="IPR016167">
    <property type="entry name" value="FAD-bd_PCMH_sub1"/>
</dbReference>
<evidence type="ECO:0000313" key="16">
    <source>
        <dbReference type="Proteomes" id="UP000476332"/>
    </source>
</evidence>
<evidence type="ECO:0000256" key="6">
    <source>
        <dbReference type="ARBA" id="ARBA00023002"/>
    </source>
</evidence>
<dbReference type="InterPro" id="IPR036318">
    <property type="entry name" value="FAD-bd_PCMH-like_sf"/>
</dbReference>
<dbReference type="GO" id="GO:0008720">
    <property type="term" value="F:D-lactate dehydrogenase (NAD+) activity"/>
    <property type="evidence" value="ECO:0007669"/>
    <property type="project" value="TreeGrafter"/>
</dbReference>
<keyword evidence="6" id="KW-0560">Oxidoreductase</keyword>